<dbReference type="InterPro" id="IPR003123">
    <property type="entry name" value="VPS9"/>
</dbReference>
<evidence type="ECO:0000256" key="6">
    <source>
        <dbReference type="ARBA" id="ARBA00022491"/>
    </source>
</evidence>
<evidence type="ECO:0000256" key="12">
    <source>
        <dbReference type="PROSITE-ProRule" id="PRU00191"/>
    </source>
</evidence>
<feature type="region of interest" description="Disordered" evidence="13">
    <location>
        <begin position="929"/>
        <end position="1006"/>
    </location>
</feature>
<accession>A0A835ZPL8</accession>
<sequence>MNGEEEESEEERSGSQTESEEESSEMDEEDYERRRSECVSEMMDLEKQFSELKEKLFRERLSQLRVRLEEVGAERAPEYTEPLGGLQRSLKIRIQVAGIYKGFCLDVIRNKYECELQGAKQHLESEKLLLYDTLQGELQERIQRLEEDRQSLDINSEWWDDKLHARGSSKTWDSLPPNKRKKAPLVSGPYIVYMLQEIDILEDWTAIKKKGCCGGGLAKLQAASQRAFLLTHPGEGSCVPSEEKIRWPAQDPRYDVPGAGGVQAGGSQRPGRTVSLRERLLLTRPVWLQLRANEAAALHVLRTEPPGTFLVRKSNSRQCQALCVRLPEASGPSFVSSHCIQETARGVSLEGSDLVFLDLVQLICAYCHTRDILLLPLQLPRAIRQAATHKELEAISHLGMEFWSSSLNTKAQLGPSEGPPLPRLKPRPPQELDQGTGAALCFFNPLFPGDLGPTKREIFKRSFKVRVSTETSSPLSPPAVPPPPVPVLPGTAPNQTERLPPRQLLRRESSVGYRVPGGTSPSLPPLPSLQEVDCASPSSSEEEGVPGSQGSPATSPHLGHQRRRRPLLRSMSAAFCSLLAPERQVGRAAAALTQDRHTAVGQLVQDLLTQVRAGPEPRELQAVREALSRARAMLSAELSPEKLLPPDRLEHVLEKSLHRSVLKPLRPILVARLRRRLSANSSLGRLAEGLRLARARGASAFGSHLSLPSPVEMEQVRQKLLQLLRAYSPSAQVKRLLQACKLLYTALRTQAGEGAGADEFLPLLSLVLAHCDLPELLLEAEYMSELLEPALLTGEGGYYLTSLSASLALLSGLTEAHTLPLSPSQELQRSLSLWEQRRLPATHCFQHLLRVAHQDPSSGCTSKTLAVPPGASIATLNKLCATKFRVTQPDTFSLFLYKGQDYQRLPPGALAHRLPTAGYLVYRRAEQPEIPGASPGAATGESSGGPEAGDREEEKGGRGTGDTKAKTSPRDGRGESETVAEGAEGQARGPAQPRGLETEESQATEE</sequence>
<dbReference type="InterPro" id="IPR000159">
    <property type="entry name" value="RA_dom"/>
</dbReference>
<keyword evidence="7 12" id="KW-0727">SH2 domain</keyword>
<name>A0A835ZPL8_SHEEP</name>
<dbReference type="Proteomes" id="UP000664991">
    <property type="component" value="Chromosome 21"/>
</dbReference>
<feature type="domain" description="SH2" evidence="14">
    <location>
        <begin position="287"/>
        <end position="381"/>
    </location>
</feature>
<keyword evidence="4" id="KW-0343">GTPase activation</keyword>
<evidence type="ECO:0000313" key="18">
    <source>
        <dbReference type="Proteomes" id="UP000664991"/>
    </source>
</evidence>
<dbReference type="InterPro" id="IPR013907">
    <property type="entry name" value="Sds3"/>
</dbReference>
<dbReference type="SMART" id="SM01401">
    <property type="entry name" value="Sds3"/>
    <property type="match status" value="1"/>
</dbReference>
<evidence type="ECO:0000256" key="1">
    <source>
        <dbReference type="ARBA" id="ARBA00004123"/>
    </source>
</evidence>
<dbReference type="InterPro" id="IPR036860">
    <property type="entry name" value="SH2_dom_sf"/>
</dbReference>
<dbReference type="AlphaFoldDB" id="A0A835ZPL8"/>
<dbReference type="GO" id="GO:0010468">
    <property type="term" value="P:regulation of gene expression"/>
    <property type="evidence" value="ECO:0007669"/>
    <property type="project" value="UniProtKB-ARBA"/>
</dbReference>
<feature type="domain" description="Ras-associating" evidence="15">
    <location>
        <begin position="845"/>
        <end position="927"/>
    </location>
</feature>
<dbReference type="Pfam" id="PF23268">
    <property type="entry name" value="RIN1"/>
    <property type="match status" value="1"/>
</dbReference>
<feature type="compositionally biased region" description="Pro residues" evidence="13">
    <location>
        <begin position="417"/>
        <end position="429"/>
    </location>
</feature>
<dbReference type="PROSITE" id="PS50200">
    <property type="entry name" value="RA"/>
    <property type="match status" value="1"/>
</dbReference>
<comment type="subcellular location">
    <subcellularLocation>
        <location evidence="2">Cytoplasm</location>
    </subcellularLocation>
    <subcellularLocation>
        <location evidence="1">Nucleus</location>
    </subcellularLocation>
</comment>
<evidence type="ECO:0000256" key="4">
    <source>
        <dbReference type="ARBA" id="ARBA00022468"/>
    </source>
</evidence>
<keyword evidence="6" id="KW-0678">Repressor</keyword>
<evidence type="ECO:0000256" key="13">
    <source>
        <dbReference type="SAM" id="MobiDB-lite"/>
    </source>
</evidence>
<proteinExistence type="inferred from homology"/>
<dbReference type="Pfam" id="PF02204">
    <property type="entry name" value="VPS9"/>
    <property type="match status" value="1"/>
</dbReference>
<evidence type="ECO:0000259" key="15">
    <source>
        <dbReference type="PROSITE" id="PS50200"/>
    </source>
</evidence>
<feature type="compositionally biased region" description="Pro residues" evidence="13">
    <location>
        <begin position="475"/>
        <end position="487"/>
    </location>
</feature>
<dbReference type="GO" id="GO:0005096">
    <property type="term" value="F:GTPase activator activity"/>
    <property type="evidence" value="ECO:0007669"/>
    <property type="project" value="UniProtKB-KW"/>
</dbReference>
<comment type="similarity">
    <text evidence="11">Belongs to the BRMS1 family.</text>
</comment>
<evidence type="ECO:0008006" key="19">
    <source>
        <dbReference type="Google" id="ProtNLM"/>
    </source>
</evidence>
<reference evidence="17 18" key="1">
    <citation type="submission" date="2020-12" db="EMBL/GenBank/DDBJ databases">
        <title>De novo assembly of Tibetan sheep genome.</title>
        <authorList>
            <person name="Li X."/>
        </authorList>
    </citation>
    <scope>NUCLEOTIDE SEQUENCE [LARGE SCALE GENOMIC DNA]</scope>
    <source>
        <tissue evidence="17">Heart</tissue>
    </source>
</reference>
<feature type="compositionally biased region" description="Acidic residues" evidence="13">
    <location>
        <begin position="1"/>
        <end position="10"/>
    </location>
</feature>
<evidence type="ECO:0000256" key="8">
    <source>
        <dbReference type="ARBA" id="ARBA00023015"/>
    </source>
</evidence>
<comment type="caution">
    <text evidence="17">The sequence shown here is derived from an EMBL/GenBank/DDBJ whole genome shotgun (WGS) entry which is preliminary data.</text>
</comment>
<dbReference type="InterPro" id="IPR037191">
    <property type="entry name" value="VPS9_dom_sf"/>
</dbReference>
<evidence type="ECO:0000256" key="5">
    <source>
        <dbReference type="ARBA" id="ARBA00022490"/>
    </source>
</evidence>
<dbReference type="SUPFAM" id="SSF109993">
    <property type="entry name" value="VPS9 domain"/>
    <property type="match status" value="1"/>
</dbReference>
<evidence type="ECO:0000259" key="14">
    <source>
        <dbReference type="PROSITE" id="PS50001"/>
    </source>
</evidence>
<dbReference type="PANTHER" id="PTHR21964">
    <property type="entry name" value="BREAST CANCER METASTASIS-SUPPRESSOR 1"/>
    <property type="match status" value="1"/>
</dbReference>
<evidence type="ECO:0000256" key="2">
    <source>
        <dbReference type="ARBA" id="ARBA00004496"/>
    </source>
</evidence>
<evidence type="ECO:0000256" key="10">
    <source>
        <dbReference type="ARBA" id="ARBA00023242"/>
    </source>
</evidence>
<keyword evidence="10" id="KW-0539">Nucleus</keyword>
<dbReference type="InterPro" id="IPR035867">
    <property type="entry name" value="RIN1_SH2"/>
</dbReference>
<keyword evidence="5" id="KW-0963">Cytoplasm</keyword>
<protein>
    <recommendedName>
        <fullName evidence="19">Ras and Rab interactor 1</fullName>
    </recommendedName>
</protein>
<evidence type="ECO:0000256" key="3">
    <source>
        <dbReference type="ARBA" id="ARBA00006919"/>
    </source>
</evidence>
<feature type="domain" description="VPS9" evidence="16">
    <location>
        <begin position="677"/>
        <end position="819"/>
    </location>
</feature>
<dbReference type="InterPro" id="IPR000980">
    <property type="entry name" value="SH2"/>
</dbReference>
<dbReference type="Gene3D" id="1.20.1050.80">
    <property type="entry name" value="VPS9 domain"/>
    <property type="match status" value="1"/>
</dbReference>
<dbReference type="CDD" id="cd10393">
    <property type="entry name" value="SH2_RIN1"/>
    <property type="match status" value="1"/>
</dbReference>
<feature type="region of interest" description="Disordered" evidence="13">
    <location>
        <begin position="469"/>
        <end position="564"/>
    </location>
</feature>
<evidence type="ECO:0000259" key="16">
    <source>
        <dbReference type="PROSITE" id="PS51205"/>
    </source>
</evidence>
<feature type="region of interest" description="Disordered" evidence="13">
    <location>
        <begin position="409"/>
        <end position="432"/>
    </location>
</feature>
<feature type="region of interest" description="Disordered" evidence="13">
    <location>
        <begin position="1"/>
        <end position="37"/>
    </location>
</feature>
<comment type="similarity">
    <text evidence="3">Belongs to the RIN (Ras interaction/interference) family.</text>
</comment>
<organism evidence="17 18">
    <name type="scientific">Ovis aries</name>
    <name type="common">Sheep</name>
    <dbReference type="NCBI Taxonomy" id="9940"/>
    <lineage>
        <taxon>Eukaryota</taxon>
        <taxon>Metazoa</taxon>
        <taxon>Chordata</taxon>
        <taxon>Craniata</taxon>
        <taxon>Vertebrata</taxon>
        <taxon>Euteleostomi</taxon>
        <taxon>Mammalia</taxon>
        <taxon>Eutheria</taxon>
        <taxon>Laurasiatheria</taxon>
        <taxon>Artiodactyla</taxon>
        <taxon>Ruminantia</taxon>
        <taxon>Pecora</taxon>
        <taxon>Bovidae</taxon>
        <taxon>Caprinae</taxon>
        <taxon>Ovis</taxon>
    </lineage>
</organism>
<dbReference type="Pfam" id="PF08598">
    <property type="entry name" value="Sds3"/>
    <property type="match status" value="1"/>
</dbReference>
<dbReference type="Gene3D" id="1.20.5.1500">
    <property type="match status" value="1"/>
</dbReference>
<feature type="compositionally biased region" description="Basic and acidic residues" evidence="13">
    <location>
        <begin position="948"/>
        <end position="976"/>
    </location>
</feature>
<dbReference type="GO" id="GO:0005654">
    <property type="term" value="C:nucleoplasm"/>
    <property type="evidence" value="ECO:0007669"/>
    <property type="project" value="UniProtKB-ARBA"/>
</dbReference>
<dbReference type="GO" id="GO:0005737">
    <property type="term" value="C:cytoplasm"/>
    <property type="evidence" value="ECO:0007669"/>
    <property type="project" value="UniProtKB-SubCell"/>
</dbReference>
<dbReference type="PROSITE" id="PS51205">
    <property type="entry name" value="VPS9"/>
    <property type="match status" value="1"/>
</dbReference>
<dbReference type="GO" id="GO:0007165">
    <property type="term" value="P:signal transduction"/>
    <property type="evidence" value="ECO:0007669"/>
    <property type="project" value="InterPro"/>
</dbReference>
<dbReference type="FunFam" id="1.20.1050.80:FF:000002">
    <property type="entry name" value="Ras and Rab interactor 2"/>
    <property type="match status" value="1"/>
</dbReference>
<dbReference type="SMART" id="SM00167">
    <property type="entry name" value="VPS9"/>
    <property type="match status" value="1"/>
</dbReference>
<feature type="compositionally biased region" description="Acidic residues" evidence="13">
    <location>
        <begin position="18"/>
        <end position="30"/>
    </location>
</feature>
<evidence type="ECO:0000313" key="17">
    <source>
        <dbReference type="EMBL" id="KAG5196589.1"/>
    </source>
</evidence>
<evidence type="ECO:0000256" key="9">
    <source>
        <dbReference type="ARBA" id="ARBA00023163"/>
    </source>
</evidence>
<dbReference type="FunFam" id="1.20.5.1500:FF:000002">
    <property type="entry name" value="breast cancer metastasis-suppressor 1-like protein-A"/>
    <property type="match status" value="1"/>
</dbReference>
<evidence type="ECO:0000256" key="11">
    <source>
        <dbReference type="ARBA" id="ARBA00038256"/>
    </source>
</evidence>
<keyword evidence="9" id="KW-0804">Transcription</keyword>
<dbReference type="SMART" id="SM00252">
    <property type="entry name" value="SH2"/>
    <property type="match status" value="1"/>
</dbReference>
<keyword evidence="8" id="KW-0805">Transcription regulation</keyword>
<dbReference type="Gene3D" id="3.30.505.10">
    <property type="entry name" value="SH2 domain"/>
    <property type="match status" value="1"/>
</dbReference>
<dbReference type="SMART" id="SM00314">
    <property type="entry name" value="RA"/>
    <property type="match status" value="1"/>
</dbReference>
<dbReference type="SUPFAM" id="SSF55550">
    <property type="entry name" value="SH2 domain"/>
    <property type="match status" value="1"/>
</dbReference>
<dbReference type="PROSITE" id="PS50001">
    <property type="entry name" value="SH2"/>
    <property type="match status" value="1"/>
</dbReference>
<gene>
    <name evidence="17" type="ORF">JEQ12_011275</name>
</gene>
<dbReference type="EMBL" id="JAEMGP010000021">
    <property type="protein sequence ID" value="KAG5196589.1"/>
    <property type="molecule type" value="Genomic_DNA"/>
</dbReference>
<evidence type="ECO:0000256" key="7">
    <source>
        <dbReference type="ARBA" id="ARBA00022999"/>
    </source>
</evidence>